<dbReference type="Proteomes" id="UP000782554">
    <property type="component" value="Unassembled WGS sequence"/>
</dbReference>
<protein>
    <submittedName>
        <fullName evidence="1">Uncharacterized protein</fullName>
    </submittedName>
</protein>
<reference evidence="1 2" key="1">
    <citation type="submission" date="2021-08" db="EMBL/GenBank/DDBJ databases">
        <title>Comparative Genomics Analysis of the Genus Qipengyuania Reveals Extensive Genetic Diversity and Metabolic Versatility, Including the Description of Fifteen Novel Species.</title>
        <authorList>
            <person name="Liu Y."/>
        </authorList>
    </citation>
    <scope>NUCLEOTIDE SEQUENCE [LARGE SCALE GENOMIC DNA]</scope>
    <source>
        <strain evidence="1 2">YG27</strain>
    </source>
</reference>
<comment type="caution">
    <text evidence="1">The sequence shown here is derived from an EMBL/GenBank/DDBJ whole genome shotgun (WGS) entry which is preliminary data.</text>
</comment>
<dbReference type="RefSeq" id="WP_221600386.1">
    <property type="nucleotide sequence ID" value="NZ_JAIGNU010000001.1"/>
</dbReference>
<sequence>MSAEPTPPRARRPRRTAADRVRAALADLHGHHGKVLTHTEKAWASITFAGTRHCLALLFAGEEAVEAGEAFVAELPDHEFAIPGQLVADAGVTEVEHRLFPEPRLVVRCELLLLEES</sequence>
<name>A0ABS7JRN4_9SPHN</name>
<organism evidence="1 2">
    <name type="scientific">Qipengyuania mesophila</name>
    <dbReference type="NCBI Taxonomy" id="2867246"/>
    <lineage>
        <taxon>Bacteria</taxon>
        <taxon>Pseudomonadati</taxon>
        <taxon>Pseudomonadota</taxon>
        <taxon>Alphaproteobacteria</taxon>
        <taxon>Sphingomonadales</taxon>
        <taxon>Erythrobacteraceae</taxon>
        <taxon>Qipengyuania</taxon>
    </lineage>
</organism>
<keyword evidence="2" id="KW-1185">Reference proteome</keyword>
<proteinExistence type="predicted"/>
<dbReference type="EMBL" id="JAIGNU010000001">
    <property type="protein sequence ID" value="MBX7500268.1"/>
    <property type="molecule type" value="Genomic_DNA"/>
</dbReference>
<gene>
    <name evidence="1" type="ORF">K3181_02265</name>
</gene>
<accession>A0ABS7JRN4</accession>
<evidence type="ECO:0000313" key="1">
    <source>
        <dbReference type="EMBL" id="MBX7500268.1"/>
    </source>
</evidence>
<evidence type="ECO:0000313" key="2">
    <source>
        <dbReference type="Proteomes" id="UP000782554"/>
    </source>
</evidence>